<reference evidence="1 2" key="1">
    <citation type="submission" date="2013-11" db="EMBL/GenBank/DDBJ databases">
        <title>Opisthorchis viverrini - life in the bile duct.</title>
        <authorList>
            <person name="Young N.D."/>
            <person name="Nagarajan N."/>
            <person name="Lin S.J."/>
            <person name="Korhonen P.K."/>
            <person name="Jex A.R."/>
            <person name="Hall R.S."/>
            <person name="Safavi-Hemami H."/>
            <person name="Kaewkong W."/>
            <person name="Bertrand D."/>
            <person name="Gao S."/>
            <person name="Seet Q."/>
            <person name="Wongkham S."/>
            <person name="Teh B.T."/>
            <person name="Wongkham C."/>
            <person name="Intapan P.M."/>
            <person name="Maleewong W."/>
            <person name="Yang X."/>
            <person name="Hu M."/>
            <person name="Wang Z."/>
            <person name="Hofmann A."/>
            <person name="Sternberg P.W."/>
            <person name="Tan P."/>
            <person name="Wang J."/>
            <person name="Gasser R.B."/>
        </authorList>
    </citation>
    <scope>NUCLEOTIDE SEQUENCE [LARGE SCALE GENOMIC DNA]</scope>
</reference>
<dbReference type="Proteomes" id="UP000054324">
    <property type="component" value="Unassembled WGS sequence"/>
</dbReference>
<dbReference type="KEGG" id="ovi:T265_06151"/>
<dbReference type="AlphaFoldDB" id="A0A075AEF1"/>
<keyword evidence="2" id="KW-1185">Reference proteome</keyword>
<accession>A0A075AEF1</accession>
<dbReference type="EMBL" id="KL596742">
    <property type="protein sequence ID" value="KER26649.1"/>
    <property type="molecule type" value="Genomic_DNA"/>
</dbReference>
<dbReference type="CTD" id="20320333"/>
<evidence type="ECO:0000313" key="1">
    <source>
        <dbReference type="EMBL" id="KER26649.1"/>
    </source>
</evidence>
<gene>
    <name evidence="1" type="ORF">T265_06151</name>
</gene>
<proteinExistence type="predicted"/>
<dbReference type="RefSeq" id="XP_009169608.1">
    <property type="nucleotide sequence ID" value="XM_009171344.1"/>
</dbReference>
<protein>
    <submittedName>
        <fullName evidence="1">Uncharacterized protein</fullName>
    </submittedName>
</protein>
<sequence length="92" mass="10608">MRARRDPMESTRSPTSKYRKSQDFSLLILINKLSTNRESLRVSLEHRGENFVHSAPSFSKFLRRLFRKRSTPSSHPVACLRFTYGGPVADPV</sequence>
<dbReference type="GeneID" id="20320333"/>
<name>A0A075AEF1_OPIVI</name>
<evidence type="ECO:0000313" key="2">
    <source>
        <dbReference type="Proteomes" id="UP000054324"/>
    </source>
</evidence>
<organism evidence="1 2">
    <name type="scientific">Opisthorchis viverrini</name>
    <name type="common">Southeast Asian liver fluke</name>
    <dbReference type="NCBI Taxonomy" id="6198"/>
    <lineage>
        <taxon>Eukaryota</taxon>
        <taxon>Metazoa</taxon>
        <taxon>Spiralia</taxon>
        <taxon>Lophotrochozoa</taxon>
        <taxon>Platyhelminthes</taxon>
        <taxon>Trematoda</taxon>
        <taxon>Digenea</taxon>
        <taxon>Opisthorchiida</taxon>
        <taxon>Opisthorchiata</taxon>
        <taxon>Opisthorchiidae</taxon>
        <taxon>Opisthorchis</taxon>
    </lineage>
</organism>